<accession>A0A7U2EX76</accession>
<evidence type="ECO:0000313" key="2">
    <source>
        <dbReference type="Proteomes" id="UP000663193"/>
    </source>
</evidence>
<keyword evidence="2" id="KW-1185">Reference proteome</keyword>
<proteinExistence type="predicted"/>
<dbReference type="AlphaFoldDB" id="A0A7U2EX76"/>
<sequence>MYSLLQVQSRGLGHGVSQIAPFNLERHYSASHRSLVPPHLRLQQMDIALWTVPGLFARLFPRIDLARISHSTIFSISHHSEH</sequence>
<gene>
    <name evidence="1" type="ORF">JI435_405730</name>
</gene>
<organism evidence="1 2">
    <name type="scientific">Phaeosphaeria nodorum (strain SN15 / ATCC MYA-4574 / FGSC 10173)</name>
    <name type="common">Glume blotch fungus</name>
    <name type="synonym">Parastagonospora nodorum</name>
    <dbReference type="NCBI Taxonomy" id="321614"/>
    <lineage>
        <taxon>Eukaryota</taxon>
        <taxon>Fungi</taxon>
        <taxon>Dikarya</taxon>
        <taxon>Ascomycota</taxon>
        <taxon>Pezizomycotina</taxon>
        <taxon>Dothideomycetes</taxon>
        <taxon>Pleosporomycetidae</taxon>
        <taxon>Pleosporales</taxon>
        <taxon>Pleosporineae</taxon>
        <taxon>Phaeosphaeriaceae</taxon>
        <taxon>Parastagonospora</taxon>
    </lineage>
</organism>
<dbReference type="EMBL" id="CP069026">
    <property type="protein sequence ID" value="QRC94387.1"/>
    <property type="molecule type" value="Genomic_DNA"/>
</dbReference>
<reference evidence="2" key="1">
    <citation type="journal article" date="2021" name="BMC Genomics">
        <title>Chromosome-level genome assembly and manually-curated proteome of model necrotroph Parastagonospora nodorum Sn15 reveals a genome-wide trove of candidate effector homologs, and redundancy of virulence-related functions within an accessory chromosome.</title>
        <authorList>
            <person name="Bertazzoni S."/>
            <person name="Jones D.A.B."/>
            <person name="Phan H.T."/>
            <person name="Tan K.-C."/>
            <person name="Hane J.K."/>
        </authorList>
    </citation>
    <scope>NUCLEOTIDE SEQUENCE [LARGE SCALE GENOMIC DNA]</scope>
    <source>
        <strain evidence="2">SN15 / ATCC MYA-4574 / FGSC 10173)</strain>
    </source>
</reference>
<dbReference type="Proteomes" id="UP000663193">
    <property type="component" value="Chromosome 4"/>
</dbReference>
<protein>
    <submittedName>
        <fullName evidence="1">Uncharacterized protein</fullName>
    </submittedName>
</protein>
<dbReference type="VEuPathDB" id="FungiDB:JI435_405730"/>
<name>A0A7U2EX76_PHANO</name>
<evidence type="ECO:0000313" key="1">
    <source>
        <dbReference type="EMBL" id="QRC94387.1"/>
    </source>
</evidence>